<accession>A0A9P6A0R4</accession>
<name>A0A9P6A0R4_PLEER</name>
<comment type="caution">
    <text evidence="1">The sequence shown here is derived from an EMBL/GenBank/DDBJ whole genome shotgun (WGS) entry which is preliminary data.</text>
</comment>
<evidence type="ECO:0000313" key="1">
    <source>
        <dbReference type="EMBL" id="KAF9496573.1"/>
    </source>
</evidence>
<gene>
    <name evidence="1" type="ORF">BDN71DRAFT_1551607</name>
</gene>
<reference evidence="1" key="1">
    <citation type="submission" date="2020-11" db="EMBL/GenBank/DDBJ databases">
        <authorList>
            <consortium name="DOE Joint Genome Institute"/>
            <person name="Ahrendt S."/>
            <person name="Riley R."/>
            <person name="Andreopoulos W."/>
            <person name="Labutti K."/>
            <person name="Pangilinan J."/>
            <person name="Ruiz-Duenas F.J."/>
            <person name="Barrasa J.M."/>
            <person name="Sanchez-Garcia M."/>
            <person name="Camarero S."/>
            <person name="Miyauchi S."/>
            <person name="Serrano A."/>
            <person name="Linde D."/>
            <person name="Babiker R."/>
            <person name="Drula E."/>
            <person name="Ayuso-Fernandez I."/>
            <person name="Pacheco R."/>
            <person name="Padilla G."/>
            <person name="Ferreira P."/>
            <person name="Barriuso J."/>
            <person name="Kellner H."/>
            <person name="Castanera R."/>
            <person name="Alfaro M."/>
            <person name="Ramirez L."/>
            <person name="Pisabarro A.G."/>
            <person name="Kuo A."/>
            <person name="Tritt A."/>
            <person name="Lipzen A."/>
            <person name="He G."/>
            <person name="Yan M."/>
            <person name="Ng V."/>
            <person name="Cullen D."/>
            <person name="Martin F."/>
            <person name="Rosso M.-N."/>
            <person name="Henrissat B."/>
            <person name="Hibbett D."/>
            <person name="Martinez A.T."/>
            <person name="Grigoriev I.V."/>
        </authorList>
    </citation>
    <scope>NUCLEOTIDE SEQUENCE</scope>
    <source>
        <strain evidence="1">ATCC 90797</strain>
    </source>
</reference>
<dbReference type="EMBL" id="MU154551">
    <property type="protein sequence ID" value="KAF9496573.1"/>
    <property type="molecule type" value="Genomic_DNA"/>
</dbReference>
<organism evidence="1 2">
    <name type="scientific">Pleurotus eryngii</name>
    <name type="common">Boletus of the steppes</name>
    <dbReference type="NCBI Taxonomy" id="5323"/>
    <lineage>
        <taxon>Eukaryota</taxon>
        <taxon>Fungi</taxon>
        <taxon>Dikarya</taxon>
        <taxon>Basidiomycota</taxon>
        <taxon>Agaricomycotina</taxon>
        <taxon>Agaricomycetes</taxon>
        <taxon>Agaricomycetidae</taxon>
        <taxon>Agaricales</taxon>
        <taxon>Pleurotineae</taxon>
        <taxon>Pleurotaceae</taxon>
        <taxon>Pleurotus</taxon>
    </lineage>
</organism>
<keyword evidence="2" id="KW-1185">Reference proteome</keyword>
<dbReference type="Proteomes" id="UP000807025">
    <property type="component" value="Unassembled WGS sequence"/>
</dbReference>
<proteinExistence type="predicted"/>
<evidence type="ECO:0000313" key="2">
    <source>
        <dbReference type="Proteomes" id="UP000807025"/>
    </source>
</evidence>
<protein>
    <submittedName>
        <fullName evidence="1">Uncharacterized protein</fullName>
    </submittedName>
</protein>
<dbReference type="AlphaFoldDB" id="A0A9P6A0R4"/>
<sequence>MDEKGLVMESIWCSLTIIDRDQKMVYKIGDGSYKMVTATKCLSDRRCSPADGYLQGAEAESRVGKAESMWCEYCSISQWMD</sequence>